<dbReference type="AlphaFoldDB" id="A0A9P5N5B1"/>
<name>A0A9P5N5B1_9AGAM</name>
<proteinExistence type="predicted"/>
<dbReference type="EMBL" id="WHVB01000001">
    <property type="protein sequence ID" value="KAF8486780.1"/>
    <property type="molecule type" value="Genomic_DNA"/>
</dbReference>
<gene>
    <name evidence="1" type="ORF">DFH94DRAFT_621517</name>
</gene>
<keyword evidence="2" id="KW-1185">Reference proteome</keyword>
<organism evidence="1 2">
    <name type="scientific">Russula ochroleuca</name>
    <dbReference type="NCBI Taxonomy" id="152965"/>
    <lineage>
        <taxon>Eukaryota</taxon>
        <taxon>Fungi</taxon>
        <taxon>Dikarya</taxon>
        <taxon>Basidiomycota</taxon>
        <taxon>Agaricomycotina</taxon>
        <taxon>Agaricomycetes</taxon>
        <taxon>Russulales</taxon>
        <taxon>Russulaceae</taxon>
        <taxon>Russula</taxon>
    </lineage>
</organism>
<evidence type="ECO:0008006" key="3">
    <source>
        <dbReference type="Google" id="ProtNLM"/>
    </source>
</evidence>
<comment type="caution">
    <text evidence="1">The sequence shown here is derived from an EMBL/GenBank/DDBJ whole genome shotgun (WGS) entry which is preliminary data.</text>
</comment>
<dbReference type="OrthoDB" id="3263050at2759"/>
<reference evidence="1" key="1">
    <citation type="submission" date="2019-10" db="EMBL/GenBank/DDBJ databases">
        <authorList>
            <consortium name="DOE Joint Genome Institute"/>
            <person name="Kuo A."/>
            <person name="Miyauchi S."/>
            <person name="Kiss E."/>
            <person name="Drula E."/>
            <person name="Kohler A."/>
            <person name="Sanchez-Garcia M."/>
            <person name="Andreopoulos B."/>
            <person name="Barry K.W."/>
            <person name="Bonito G."/>
            <person name="Buee M."/>
            <person name="Carver A."/>
            <person name="Chen C."/>
            <person name="Cichocki N."/>
            <person name="Clum A."/>
            <person name="Culley D."/>
            <person name="Crous P.W."/>
            <person name="Fauchery L."/>
            <person name="Girlanda M."/>
            <person name="Hayes R."/>
            <person name="Keri Z."/>
            <person name="LaButti K."/>
            <person name="Lipzen A."/>
            <person name="Lombard V."/>
            <person name="Magnuson J."/>
            <person name="Maillard F."/>
            <person name="Morin E."/>
            <person name="Murat C."/>
            <person name="Nolan M."/>
            <person name="Ohm R."/>
            <person name="Pangilinan J."/>
            <person name="Pereira M."/>
            <person name="Perotto S."/>
            <person name="Peter M."/>
            <person name="Riley R."/>
            <person name="Sitrit Y."/>
            <person name="Stielow B."/>
            <person name="Szollosi G."/>
            <person name="Zifcakova L."/>
            <person name="Stursova M."/>
            <person name="Spatafora J.W."/>
            <person name="Tedersoo L."/>
            <person name="Vaario L.-M."/>
            <person name="Yamada A."/>
            <person name="Yan M."/>
            <person name="Wang P."/>
            <person name="Xu J."/>
            <person name="Bruns T."/>
            <person name="Baldrian P."/>
            <person name="Vilgalys R."/>
            <person name="Henrissat B."/>
            <person name="Grigoriev I.V."/>
            <person name="Hibbett D."/>
            <person name="Nagy L.G."/>
            <person name="Martin F.M."/>
        </authorList>
    </citation>
    <scope>NUCLEOTIDE SEQUENCE</scope>
    <source>
        <strain evidence="1">Prilba</strain>
    </source>
</reference>
<sequence length="543" mass="60888">MPNVAFDSIPQEVLENIAFYAVASNPLGPPRELAPLLLVNRRLHAALSSASNPHLHARIFAAKFDTAALVRRLGPGKATARKMAAELRRRCVQLGRMRGGVGCTVGVTEEGMRALHEMLWTAYVMMLENDGRNERQLREYARLDGWLRAFWFAEDGASFARLEIGDNAWPPYNDLADVTMWLFWFLLKPEDYFALDDAEFRNVTSILKLLALGAHKYPVCRPAWLDFVPNHTLGRSALPPAYAEYPSFSPLPLTAPAVLSFLSLAPHKLMGADALQPLSPLVPSSVSPQICMSSEWDCEWERCKRLAGNDAPTPENPSGTFKPGTMEGVWEGLFTYTDFTAYREMLSGAPPPTLSNSVVAWHPQTWRLREYHLLLPEDLSDEAKMTAAIEHPRYKPLSPGDPLRAYLPQGLTVDHAPNGMNVYEPGRVADTFYQRCPAPEHVTAEYAKRIREILIAGEGHSAWGEFELIGRVRPGDGLVTLSKEYIDGDRGKWLYRGYYVGDAHGNFTGRWRDTLSPAEEAGYEGCFFMGRRRQWTPYRSNGS</sequence>
<accession>A0A9P5N5B1</accession>
<dbReference type="Proteomes" id="UP000759537">
    <property type="component" value="Unassembled WGS sequence"/>
</dbReference>
<protein>
    <recommendedName>
        <fullName evidence="3">F-box domain-containing protein</fullName>
    </recommendedName>
</protein>
<reference evidence="1" key="2">
    <citation type="journal article" date="2020" name="Nat. Commun.">
        <title>Large-scale genome sequencing of mycorrhizal fungi provides insights into the early evolution of symbiotic traits.</title>
        <authorList>
            <person name="Miyauchi S."/>
            <person name="Kiss E."/>
            <person name="Kuo A."/>
            <person name="Drula E."/>
            <person name="Kohler A."/>
            <person name="Sanchez-Garcia M."/>
            <person name="Morin E."/>
            <person name="Andreopoulos B."/>
            <person name="Barry K.W."/>
            <person name="Bonito G."/>
            <person name="Buee M."/>
            <person name="Carver A."/>
            <person name="Chen C."/>
            <person name="Cichocki N."/>
            <person name="Clum A."/>
            <person name="Culley D."/>
            <person name="Crous P.W."/>
            <person name="Fauchery L."/>
            <person name="Girlanda M."/>
            <person name="Hayes R.D."/>
            <person name="Keri Z."/>
            <person name="LaButti K."/>
            <person name="Lipzen A."/>
            <person name="Lombard V."/>
            <person name="Magnuson J."/>
            <person name="Maillard F."/>
            <person name="Murat C."/>
            <person name="Nolan M."/>
            <person name="Ohm R.A."/>
            <person name="Pangilinan J."/>
            <person name="Pereira M.F."/>
            <person name="Perotto S."/>
            <person name="Peter M."/>
            <person name="Pfister S."/>
            <person name="Riley R."/>
            <person name="Sitrit Y."/>
            <person name="Stielow J.B."/>
            <person name="Szollosi G."/>
            <person name="Zifcakova L."/>
            <person name="Stursova M."/>
            <person name="Spatafora J.W."/>
            <person name="Tedersoo L."/>
            <person name="Vaario L.M."/>
            <person name="Yamada A."/>
            <person name="Yan M."/>
            <person name="Wang P."/>
            <person name="Xu J."/>
            <person name="Bruns T."/>
            <person name="Baldrian P."/>
            <person name="Vilgalys R."/>
            <person name="Dunand C."/>
            <person name="Henrissat B."/>
            <person name="Grigoriev I.V."/>
            <person name="Hibbett D."/>
            <person name="Nagy L.G."/>
            <person name="Martin F.M."/>
        </authorList>
    </citation>
    <scope>NUCLEOTIDE SEQUENCE</scope>
    <source>
        <strain evidence="1">Prilba</strain>
    </source>
</reference>
<evidence type="ECO:0000313" key="2">
    <source>
        <dbReference type="Proteomes" id="UP000759537"/>
    </source>
</evidence>
<evidence type="ECO:0000313" key="1">
    <source>
        <dbReference type="EMBL" id="KAF8486780.1"/>
    </source>
</evidence>